<proteinExistence type="predicted"/>
<dbReference type="EMBL" id="DS547109">
    <property type="protein sequence ID" value="EDR06247.1"/>
    <property type="molecule type" value="Genomic_DNA"/>
</dbReference>
<dbReference type="InParanoid" id="B0DGC1"/>
<dbReference type="Proteomes" id="UP000001194">
    <property type="component" value="Unassembled WGS sequence"/>
</dbReference>
<dbReference type="GeneID" id="6078667"/>
<organism evidence="3">
    <name type="scientific">Laccaria bicolor (strain S238N-H82 / ATCC MYA-4686)</name>
    <name type="common">Bicoloured deceiver</name>
    <name type="synonym">Laccaria laccata var. bicolor</name>
    <dbReference type="NCBI Taxonomy" id="486041"/>
    <lineage>
        <taxon>Eukaryota</taxon>
        <taxon>Fungi</taxon>
        <taxon>Dikarya</taxon>
        <taxon>Basidiomycota</taxon>
        <taxon>Agaricomycotina</taxon>
        <taxon>Agaricomycetes</taxon>
        <taxon>Agaricomycetidae</taxon>
        <taxon>Agaricales</taxon>
        <taxon>Agaricineae</taxon>
        <taxon>Hydnangiaceae</taxon>
        <taxon>Laccaria</taxon>
    </lineage>
</organism>
<evidence type="ECO:0000313" key="2">
    <source>
        <dbReference type="EMBL" id="EDR06247.1"/>
    </source>
</evidence>
<dbReference type="RefSeq" id="XP_001883108.1">
    <property type="nucleotide sequence ID" value="XM_001883073.1"/>
</dbReference>
<sequence>MLAKHEFTQCLTQSTLQTNRSGISCVEGKTDENQLRKVLYHDSRSPGRLKPFLPKGKARIRSVAKFIWQVQTLPTQGQSANSLNVQSSSHNEKAQLANTLWAAHPATPWVIGVEFPVAACPNGENFIIEQAVFSNASTNSSSGRFRPFPPKGKARIRSMSKVQTHPTKGKERIRSVSKDK</sequence>
<name>B0DGC1_LACBS</name>
<feature type="compositionally biased region" description="Basic and acidic residues" evidence="1">
    <location>
        <begin position="168"/>
        <end position="180"/>
    </location>
</feature>
<dbReference type="KEGG" id="lbc:LACBIDRAFT_328894"/>
<accession>B0DGC1</accession>
<dbReference type="HOGENOM" id="CLU_128328_0_0_1"/>
<reference evidence="2 3" key="1">
    <citation type="journal article" date="2008" name="Nature">
        <title>The genome of Laccaria bicolor provides insights into mycorrhizal symbiosis.</title>
        <authorList>
            <person name="Martin F."/>
            <person name="Aerts A."/>
            <person name="Ahren D."/>
            <person name="Brun A."/>
            <person name="Danchin E.G.J."/>
            <person name="Duchaussoy F."/>
            <person name="Gibon J."/>
            <person name="Kohler A."/>
            <person name="Lindquist E."/>
            <person name="Pereda V."/>
            <person name="Salamov A."/>
            <person name="Shapiro H.J."/>
            <person name="Wuyts J."/>
            <person name="Blaudez D."/>
            <person name="Buee M."/>
            <person name="Brokstein P."/>
            <person name="Canbaeck B."/>
            <person name="Cohen D."/>
            <person name="Courty P.E."/>
            <person name="Coutinho P.M."/>
            <person name="Delaruelle C."/>
            <person name="Detter J.C."/>
            <person name="Deveau A."/>
            <person name="DiFazio S."/>
            <person name="Duplessis S."/>
            <person name="Fraissinet-Tachet L."/>
            <person name="Lucic E."/>
            <person name="Frey-Klett P."/>
            <person name="Fourrey C."/>
            <person name="Feussner I."/>
            <person name="Gay G."/>
            <person name="Grimwood J."/>
            <person name="Hoegger P.J."/>
            <person name="Jain P."/>
            <person name="Kilaru S."/>
            <person name="Labbe J."/>
            <person name="Lin Y.C."/>
            <person name="Legue V."/>
            <person name="Le Tacon F."/>
            <person name="Marmeisse R."/>
            <person name="Melayah D."/>
            <person name="Montanini B."/>
            <person name="Muratet M."/>
            <person name="Nehls U."/>
            <person name="Niculita-Hirzel H."/>
            <person name="Oudot-Le Secq M.P."/>
            <person name="Peter M."/>
            <person name="Quesneville H."/>
            <person name="Rajashekar B."/>
            <person name="Reich M."/>
            <person name="Rouhier N."/>
            <person name="Schmutz J."/>
            <person name="Yin T."/>
            <person name="Chalot M."/>
            <person name="Henrissat B."/>
            <person name="Kuees U."/>
            <person name="Lucas S."/>
            <person name="Van de Peer Y."/>
            <person name="Podila G.K."/>
            <person name="Polle A."/>
            <person name="Pukkila P.J."/>
            <person name="Richardson P.M."/>
            <person name="Rouze P."/>
            <person name="Sanders I.R."/>
            <person name="Stajich J.E."/>
            <person name="Tunlid A."/>
            <person name="Tuskan G."/>
            <person name="Grigoriev I.V."/>
        </authorList>
    </citation>
    <scope>NUCLEOTIDE SEQUENCE [LARGE SCALE GENOMIC DNA]</scope>
    <source>
        <strain evidence="3">S238N-H82 / ATCC MYA-4686</strain>
    </source>
</reference>
<gene>
    <name evidence="2" type="ORF">LACBIDRAFT_328894</name>
</gene>
<keyword evidence="3" id="KW-1185">Reference proteome</keyword>
<dbReference type="AlphaFoldDB" id="B0DGC1"/>
<feature type="region of interest" description="Disordered" evidence="1">
    <location>
        <begin position="137"/>
        <end position="180"/>
    </location>
</feature>
<evidence type="ECO:0000313" key="3">
    <source>
        <dbReference type="Proteomes" id="UP000001194"/>
    </source>
</evidence>
<protein>
    <submittedName>
        <fullName evidence="2">Predicted protein</fullName>
    </submittedName>
</protein>
<evidence type="ECO:0000256" key="1">
    <source>
        <dbReference type="SAM" id="MobiDB-lite"/>
    </source>
</evidence>